<evidence type="ECO:0000313" key="2">
    <source>
        <dbReference type="EMBL" id="CAK0800399.1"/>
    </source>
</evidence>
<reference evidence="2" key="1">
    <citation type="submission" date="2023-10" db="EMBL/GenBank/DDBJ databases">
        <authorList>
            <person name="Chen Y."/>
            <person name="Shah S."/>
            <person name="Dougan E. K."/>
            <person name="Thang M."/>
            <person name="Chan C."/>
        </authorList>
    </citation>
    <scope>NUCLEOTIDE SEQUENCE [LARGE SCALE GENOMIC DNA]</scope>
</reference>
<keyword evidence="3" id="KW-1185">Reference proteome</keyword>
<feature type="compositionally biased region" description="Low complexity" evidence="1">
    <location>
        <begin position="40"/>
        <end position="51"/>
    </location>
</feature>
<feature type="region of interest" description="Disordered" evidence="1">
    <location>
        <begin position="212"/>
        <end position="250"/>
    </location>
</feature>
<sequence>PALSAAHGHRLPHLPPVCGRRPPPRVAPPRLSAPPPLLGGPPAMAHPAGLRGAASGRRGAAAVRRASWALLPTAAWVLAAVPPASAADFPVLTEMLAGLCGPEKFTLSPEYPCQLRIFGFTVAWSECSSAYLTDMKGFRRCVGSCLLGEQERCLQICGPRTSLTSSCHSECSRLSQCVELAIGRGTGPTSAAGYYRDCFRGELELLQRPSEVAAAPGPPAKAPARHRSALQQGAVARGARQPPPDLGARDSCGCELI</sequence>
<proteinExistence type="predicted"/>
<dbReference type="Proteomes" id="UP001189429">
    <property type="component" value="Unassembled WGS sequence"/>
</dbReference>
<evidence type="ECO:0008006" key="4">
    <source>
        <dbReference type="Google" id="ProtNLM"/>
    </source>
</evidence>
<organism evidence="2 3">
    <name type="scientific">Prorocentrum cordatum</name>
    <dbReference type="NCBI Taxonomy" id="2364126"/>
    <lineage>
        <taxon>Eukaryota</taxon>
        <taxon>Sar</taxon>
        <taxon>Alveolata</taxon>
        <taxon>Dinophyceae</taxon>
        <taxon>Prorocentrales</taxon>
        <taxon>Prorocentraceae</taxon>
        <taxon>Prorocentrum</taxon>
    </lineage>
</organism>
<evidence type="ECO:0000313" key="3">
    <source>
        <dbReference type="Proteomes" id="UP001189429"/>
    </source>
</evidence>
<gene>
    <name evidence="2" type="ORF">PCOR1329_LOCUS8562</name>
</gene>
<feature type="compositionally biased region" description="Pro residues" evidence="1">
    <location>
        <begin position="24"/>
        <end position="39"/>
    </location>
</feature>
<name>A0ABN9Q3V2_9DINO</name>
<dbReference type="EMBL" id="CAUYUJ010002351">
    <property type="protein sequence ID" value="CAK0800399.1"/>
    <property type="molecule type" value="Genomic_DNA"/>
</dbReference>
<protein>
    <recommendedName>
        <fullName evidence="4">Folate receptor-like domain-containing protein</fullName>
    </recommendedName>
</protein>
<evidence type="ECO:0000256" key="1">
    <source>
        <dbReference type="SAM" id="MobiDB-lite"/>
    </source>
</evidence>
<feature type="non-terminal residue" evidence="2">
    <location>
        <position position="1"/>
    </location>
</feature>
<comment type="caution">
    <text evidence="2">The sequence shown here is derived from an EMBL/GenBank/DDBJ whole genome shotgun (WGS) entry which is preliminary data.</text>
</comment>
<accession>A0ABN9Q3V2</accession>
<feature type="region of interest" description="Disordered" evidence="1">
    <location>
        <begin position="1"/>
        <end position="51"/>
    </location>
</feature>